<keyword evidence="2" id="KW-0862">Zinc</keyword>
<dbReference type="Gene3D" id="3.30.40.10">
    <property type="entry name" value="Zinc/RING finger domain, C3HC4 (zinc finger)"/>
    <property type="match status" value="1"/>
</dbReference>
<gene>
    <name evidence="7 8" type="primary">LOC111103214</name>
</gene>
<evidence type="ECO:0000256" key="4">
    <source>
        <dbReference type="SAM" id="Phobius"/>
    </source>
</evidence>
<feature type="transmembrane region" description="Helical" evidence="4">
    <location>
        <begin position="86"/>
        <end position="109"/>
    </location>
</feature>
<keyword evidence="4" id="KW-0812">Transmembrane</keyword>
<dbReference type="RefSeq" id="XP_022291997.1">
    <property type="nucleotide sequence ID" value="XM_022436289.1"/>
</dbReference>
<dbReference type="SUPFAM" id="SSF57850">
    <property type="entry name" value="RING/U-box"/>
    <property type="match status" value="1"/>
</dbReference>
<dbReference type="RefSeq" id="XP_022291995.1">
    <property type="nucleotide sequence ID" value="XM_022436287.1"/>
</dbReference>
<reference evidence="7 8" key="1">
    <citation type="submission" date="2025-04" db="UniProtKB">
        <authorList>
            <consortium name="RefSeq"/>
        </authorList>
    </citation>
    <scope>IDENTIFICATION</scope>
    <source>
        <tissue evidence="7 8">Whole sample</tissue>
    </source>
</reference>
<dbReference type="PANTHER" id="PTHR10131:SF157">
    <property type="entry name" value="RECEPTOR-ASSOCIATED FACTOR, PUTATIVE-RELATED"/>
    <property type="match status" value="1"/>
</dbReference>
<keyword evidence="4" id="KW-0472">Membrane</keyword>
<dbReference type="GO" id="GO:0008270">
    <property type="term" value="F:zinc ion binding"/>
    <property type="evidence" value="ECO:0007669"/>
    <property type="project" value="UniProtKB-KW"/>
</dbReference>
<keyword evidence="1 3" id="KW-0863">Zinc-finger</keyword>
<evidence type="ECO:0000313" key="6">
    <source>
        <dbReference type="Proteomes" id="UP000694844"/>
    </source>
</evidence>
<proteinExistence type="predicted"/>
<dbReference type="InterPro" id="IPR027417">
    <property type="entry name" value="P-loop_NTPase"/>
</dbReference>
<protein>
    <submittedName>
        <fullName evidence="7 8">Uncharacterized protein LOC111103214 isoform X1</fullName>
    </submittedName>
</protein>
<evidence type="ECO:0000256" key="3">
    <source>
        <dbReference type="PROSITE-ProRule" id="PRU00175"/>
    </source>
</evidence>
<evidence type="ECO:0000313" key="8">
    <source>
        <dbReference type="RefSeq" id="XP_022291997.1"/>
    </source>
</evidence>
<dbReference type="Proteomes" id="UP000694844">
    <property type="component" value="Chromosome 7"/>
</dbReference>
<name>A0A8B8AKC3_CRAVI</name>
<keyword evidence="4" id="KW-1133">Transmembrane helix</keyword>
<evidence type="ECO:0000313" key="7">
    <source>
        <dbReference type="RefSeq" id="XP_022291995.1"/>
    </source>
</evidence>
<dbReference type="OrthoDB" id="5962960at2759"/>
<evidence type="ECO:0000256" key="2">
    <source>
        <dbReference type="ARBA" id="ARBA00022833"/>
    </source>
</evidence>
<dbReference type="PROSITE" id="PS50089">
    <property type="entry name" value="ZF_RING_2"/>
    <property type="match status" value="1"/>
</dbReference>
<sequence length="906" mass="104387">MVFIEKKNIVTHYNCSKFNGGCPNKWYYSNEMYNFPACFEIDPTQRCYKAELSCQQSTRFQTDVLNTTLSALFNETSRTKDTNIGILYLLVIILPVIFLLGLIIAVVAWKMKRRMKIVKKNGKTDEGCSLLEIEDLVKISQEILNWNRKERGKFVKCMKKGNSPFYNGRGMVIGCAEAGKSTLVKKLRGEKDLNTKSISRIRVHSHLFKLNENESTITVCTERERNKGIVALSKLENPDSDMEETSFSLQDEEMHGETSASLLLTQPNDASYSLSSSFKSSSNLNCSEDCKRSVSANNLKMLSLLDFSGHSAYYACHHIFFSPRTFYILVVDMTKKLDSVADEASIVNDLIYSNWTYADYIRYWLGSIHTYSSEEAPVILVFSHAEDNGANPEKAHEHYLKICEWLPEELRSHLDRSRVFSVEKMSDKNMEELKACIASTMKSENHWGETVPVSWINLEKWILKTEAQSRNIYFFSNLLRDVRNANDVGIDNEEDLRTALTFLHETGFILCSSAKRSSIILNVQWFVDAFKCIIMDETHNNIKDQNNFKDFDELHNHGILSKKLLIELWRTSNFYEHKRSLIYHMKELDMLAELSEEMWYVPCMNKQQYSCGILENCNVSSTLCFLFKILPFVIYHRLVVSCITNLGMKPWKSAKRMNIFHTVTILCCKDKKHRVLIGICENREMKCDYTYSIEIQTNVTKPRQIDNRKTLKLKTRIYQILTELTRVFPLYKNKTPFRVGYRCRIKPFSRTSDDNIIKEEDMSASQIDCSECKPVHVVDVTSILCFWKDGDLQKSVMNKKDEGYVDDNLICHLCSCVLKEPLQCPQCEDVFCKACIQEWLRGHSTCPVDSCRKPINPDQLRQAPRFLTNLLSGLQITCDNAGCTAVVALGNLSDHLRECQHSADLL</sequence>
<evidence type="ECO:0000259" key="5">
    <source>
        <dbReference type="PROSITE" id="PS50089"/>
    </source>
</evidence>
<dbReference type="KEGG" id="cvn:111103214"/>
<organism evidence="6 8">
    <name type="scientific">Crassostrea virginica</name>
    <name type="common">Eastern oyster</name>
    <dbReference type="NCBI Taxonomy" id="6565"/>
    <lineage>
        <taxon>Eukaryota</taxon>
        <taxon>Metazoa</taxon>
        <taxon>Spiralia</taxon>
        <taxon>Lophotrochozoa</taxon>
        <taxon>Mollusca</taxon>
        <taxon>Bivalvia</taxon>
        <taxon>Autobranchia</taxon>
        <taxon>Pteriomorphia</taxon>
        <taxon>Ostreida</taxon>
        <taxon>Ostreoidea</taxon>
        <taxon>Ostreidae</taxon>
        <taxon>Crassostrea</taxon>
    </lineage>
</organism>
<dbReference type="Gene3D" id="3.40.50.300">
    <property type="entry name" value="P-loop containing nucleotide triphosphate hydrolases"/>
    <property type="match status" value="1"/>
</dbReference>
<dbReference type="PANTHER" id="PTHR10131">
    <property type="entry name" value="TNF RECEPTOR ASSOCIATED FACTOR"/>
    <property type="match status" value="1"/>
</dbReference>
<dbReference type="InterPro" id="IPR001841">
    <property type="entry name" value="Znf_RING"/>
</dbReference>
<keyword evidence="1 3" id="KW-0479">Metal-binding</keyword>
<dbReference type="SUPFAM" id="SSF52540">
    <property type="entry name" value="P-loop containing nucleoside triphosphate hydrolases"/>
    <property type="match status" value="1"/>
</dbReference>
<dbReference type="AlphaFoldDB" id="A0A8B8AKC3"/>
<dbReference type="InterPro" id="IPR013083">
    <property type="entry name" value="Znf_RING/FYVE/PHD"/>
</dbReference>
<dbReference type="GeneID" id="111103214"/>
<evidence type="ECO:0000256" key="1">
    <source>
        <dbReference type="ARBA" id="ARBA00022771"/>
    </source>
</evidence>
<keyword evidence="6" id="KW-1185">Reference proteome</keyword>
<feature type="domain" description="RING-type" evidence="5">
    <location>
        <begin position="811"/>
        <end position="850"/>
    </location>
</feature>
<accession>A0A8B8AKC3</accession>
<dbReference type="GO" id="GO:0043122">
    <property type="term" value="P:regulation of canonical NF-kappaB signal transduction"/>
    <property type="evidence" value="ECO:0007669"/>
    <property type="project" value="TreeGrafter"/>
</dbReference>